<dbReference type="Gene3D" id="1.20.5.170">
    <property type="match status" value="1"/>
</dbReference>
<dbReference type="STRING" id="7222.B4J7Y1"/>
<evidence type="ECO:0000256" key="7">
    <source>
        <dbReference type="SAM" id="Coils"/>
    </source>
</evidence>
<dbReference type="Pfam" id="PF05557">
    <property type="entry name" value="MAD"/>
    <property type="match status" value="1"/>
</dbReference>
<dbReference type="Proteomes" id="UP000001070">
    <property type="component" value="Unassembled WGS sequence"/>
</dbReference>
<gene>
    <name evidence="9" type="primary">Dgri\GH20025</name>
    <name evidence="9" type="ORF">Dgri_GH20025</name>
</gene>
<dbReference type="SUPFAM" id="SSF90257">
    <property type="entry name" value="Myosin rod fragments"/>
    <property type="match status" value="1"/>
</dbReference>
<dbReference type="SMR" id="B4J7Y1"/>
<dbReference type="KEGG" id="dgr:6559849"/>
<proteinExistence type="inferred from homology"/>
<dbReference type="PANTHER" id="PTHR23168:SF0">
    <property type="entry name" value="MITOTIC SPINDLE ASSEMBLY CHECKPOINT PROTEIN MAD1"/>
    <property type="match status" value="1"/>
</dbReference>
<comment type="similarity">
    <text evidence="2">Belongs to the MAD1 family.</text>
</comment>
<feature type="compositionally biased region" description="Polar residues" evidence="8">
    <location>
        <begin position="606"/>
        <end position="617"/>
    </location>
</feature>
<evidence type="ECO:0000256" key="6">
    <source>
        <dbReference type="ARBA" id="ARBA00023306"/>
    </source>
</evidence>
<dbReference type="GO" id="GO:0051301">
    <property type="term" value="P:cell division"/>
    <property type="evidence" value="ECO:0007669"/>
    <property type="project" value="UniProtKB-KW"/>
</dbReference>
<dbReference type="eggNOG" id="KOG4593">
    <property type="taxonomic scope" value="Eukaryota"/>
</dbReference>
<dbReference type="HOGENOM" id="CLU_393441_0_0_1"/>
<evidence type="ECO:0000256" key="8">
    <source>
        <dbReference type="SAM" id="MobiDB-lite"/>
    </source>
</evidence>
<dbReference type="Gene3D" id="6.10.250.90">
    <property type="match status" value="1"/>
</dbReference>
<dbReference type="AlphaFoldDB" id="B4J7Y1"/>
<dbReference type="GO" id="GO:0007094">
    <property type="term" value="P:mitotic spindle assembly checkpoint signaling"/>
    <property type="evidence" value="ECO:0007669"/>
    <property type="project" value="EnsemblMetazoa"/>
</dbReference>
<protein>
    <submittedName>
        <fullName evidence="9">GH20025</fullName>
    </submittedName>
</protein>
<accession>B4J7Y1</accession>
<dbReference type="GO" id="GO:0072686">
    <property type="term" value="C:mitotic spindle"/>
    <property type="evidence" value="ECO:0007669"/>
    <property type="project" value="EnsemblMetazoa"/>
</dbReference>
<dbReference type="OrthoDB" id="331602at2759"/>
<keyword evidence="10" id="KW-1185">Reference proteome</keyword>
<reference evidence="9 10" key="1">
    <citation type="journal article" date="2007" name="Nature">
        <title>Evolution of genes and genomes on the Drosophila phylogeny.</title>
        <authorList>
            <consortium name="Drosophila 12 Genomes Consortium"/>
            <person name="Clark A.G."/>
            <person name="Eisen M.B."/>
            <person name="Smith D.R."/>
            <person name="Bergman C.M."/>
            <person name="Oliver B."/>
            <person name="Markow T.A."/>
            <person name="Kaufman T.C."/>
            <person name="Kellis M."/>
            <person name="Gelbart W."/>
            <person name="Iyer V.N."/>
            <person name="Pollard D.A."/>
            <person name="Sackton T.B."/>
            <person name="Larracuente A.M."/>
            <person name="Singh N.D."/>
            <person name="Abad J.P."/>
            <person name="Abt D.N."/>
            <person name="Adryan B."/>
            <person name="Aguade M."/>
            <person name="Akashi H."/>
            <person name="Anderson W.W."/>
            <person name="Aquadro C.F."/>
            <person name="Ardell D.H."/>
            <person name="Arguello R."/>
            <person name="Artieri C.G."/>
            <person name="Barbash D.A."/>
            <person name="Barker D."/>
            <person name="Barsanti P."/>
            <person name="Batterham P."/>
            <person name="Batzoglou S."/>
            <person name="Begun D."/>
            <person name="Bhutkar A."/>
            <person name="Blanco E."/>
            <person name="Bosak S.A."/>
            <person name="Bradley R.K."/>
            <person name="Brand A.D."/>
            <person name="Brent M.R."/>
            <person name="Brooks A.N."/>
            <person name="Brown R.H."/>
            <person name="Butlin R.K."/>
            <person name="Caggese C."/>
            <person name="Calvi B.R."/>
            <person name="Bernardo de Carvalho A."/>
            <person name="Caspi A."/>
            <person name="Castrezana S."/>
            <person name="Celniker S.E."/>
            <person name="Chang J.L."/>
            <person name="Chapple C."/>
            <person name="Chatterji S."/>
            <person name="Chinwalla A."/>
            <person name="Civetta A."/>
            <person name="Clifton S.W."/>
            <person name="Comeron J.M."/>
            <person name="Costello J.C."/>
            <person name="Coyne J.A."/>
            <person name="Daub J."/>
            <person name="David R.G."/>
            <person name="Delcher A.L."/>
            <person name="Delehaunty K."/>
            <person name="Do C.B."/>
            <person name="Ebling H."/>
            <person name="Edwards K."/>
            <person name="Eickbush T."/>
            <person name="Evans J.D."/>
            <person name="Filipski A."/>
            <person name="Findeiss S."/>
            <person name="Freyhult E."/>
            <person name="Fulton L."/>
            <person name="Fulton R."/>
            <person name="Garcia A.C."/>
            <person name="Gardiner A."/>
            <person name="Garfield D.A."/>
            <person name="Garvin B.E."/>
            <person name="Gibson G."/>
            <person name="Gilbert D."/>
            <person name="Gnerre S."/>
            <person name="Godfrey J."/>
            <person name="Good R."/>
            <person name="Gotea V."/>
            <person name="Gravely B."/>
            <person name="Greenberg A.J."/>
            <person name="Griffiths-Jones S."/>
            <person name="Gross S."/>
            <person name="Guigo R."/>
            <person name="Gustafson E.A."/>
            <person name="Haerty W."/>
            <person name="Hahn M.W."/>
            <person name="Halligan D.L."/>
            <person name="Halpern A.L."/>
            <person name="Halter G.M."/>
            <person name="Han M.V."/>
            <person name="Heger A."/>
            <person name="Hillier L."/>
            <person name="Hinrichs A.S."/>
            <person name="Holmes I."/>
            <person name="Hoskins R.A."/>
            <person name="Hubisz M.J."/>
            <person name="Hultmark D."/>
            <person name="Huntley M.A."/>
            <person name="Jaffe D.B."/>
            <person name="Jagadeeshan S."/>
            <person name="Jeck W.R."/>
            <person name="Johnson J."/>
            <person name="Jones C.D."/>
            <person name="Jordan W.C."/>
            <person name="Karpen G.H."/>
            <person name="Kataoka E."/>
            <person name="Keightley P.D."/>
            <person name="Kheradpour P."/>
            <person name="Kirkness E.F."/>
            <person name="Koerich L.B."/>
            <person name="Kristiansen K."/>
            <person name="Kudrna D."/>
            <person name="Kulathinal R.J."/>
            <person name="Kumar S."/>
            <person name="Kwok R."/>
            <person name="Lander E."/>
            <person name="Langley C.H."/>
            <person name="Lapoint R."/>
            <person name="Lazzaro B.P."/>
            <person name="Lee S.J."/>
            <person name="Levesque L."/>
            <person name="Li R."/>
            <person name="Lin C.F."/>
            <person name="Lin M.F."/>
            <person name="Lindblad-Toh K."/>
            <person name="Llopart A."/>
            <person name="Long M."/>
            <person name="Low L."/>
            <person name="Lozovsky E."/>
            <person name="Lu J."/>
            <person name="Luo M."/>
            <person name="Machado C.A."/>
            <person name="Makalowski W."/>
            <person name="Marzo M."/>
            <person name="Matsuda M."/>
            <person name="Matzkin L."/>
            <person name="McAllister B."/>
            <person name="McBride C.S."/>
            <person name="McKernan B."/>
            <person name="McKernan K."/>
            <person name="Mendez-Lago M."/>
            <person name="Minx P."/>
            <person name="Mollenhauer M.U."/>
            <person name="Montooth K."/>
            <person name="Mount S.M."/>
            <person name="Mu X."/>
            <person name="Myers E."/>
            <person name="Negre B."/>
            <person name="Newfeld S."/>
            <person name="Nielsen R."/>
            <person name="Noor M.A."/>
            <person name="O'Grady P."/>
            <person name="Pachter L."/>
            <person name="Papaceit M."/>
            <person name="Parisi M.J."/>
            <person name="Parisi M."/>
            <person name="Parts L."/>
            <person name="Pedersen J.S."/>
            <person name="Pesole G."/>
            <person name="Phillippy A.M."/>
            <person name="Ponting C.P."/>
            <person name="Pop M."/>
            <person name="Porcelli D."/>
            <person name="Powell J.R."/>
            <person name="Prohaska S."/>
            <person name="Pruitt K."/>
            <person name="Puig M."/>
            <person name="Quesneville H."/>
            <person name="Ram K.R."/>
            <person name="Rand D."/>
            <person name="Rasmussen M.D."/>
            <person name="Reed L.K."/>
            <person name="Reenan R."/>
            <person name="Reily A."/>
            <person name="Remington K.A."/>
            <person name="Rieger T.T."/>
            <person name="Ritchie M.G."/>
            <person name="Robin C."/>
            <person name="Rogers Y.H."/>
            <person name="Rohde C."/>
            <person name="Rozas J."/>
            <person name="Rubenfield M.J."/>
            <person name="Ruiz A."/>
            <person name="Russo S."/>
            <person name="Salzberg S.L."/>
            <person name="Sanchez-Gracia A."/>
            <person name="Saranga D.J."/>
            <person name="Sato H."/>
            <person name="Schaeffer S.W."/>
            <person name="Schatz M.C."/>
            <person name="Schlenke T."/>
            <person name="Schwartz R."/>
            <person name="Segarra C."/>
            <person name="Singh R.S."/>
            <person name="Sirot L."/>
            <person name="Sirota M."/>
            <person name="Sisneros N.B."/>
            <person name="Smith C.D."/>
            <person name="Smith T.F."/>
            <person name="Spieth J."/>
            <person name="Stage D.E."/>
            <person name="Stark A."/>
            <person name="Stephan W."/>
            <person name="Strausberg R.L."/>
            <person name="Strempel S."/>
            <person name="Sturgill D."/>
            <person name="Sutton G."/>
            <person name="Sutton G.G."/>
            <person name="Tao W."/>
            <person name="Teichmann S."/>
            <person name="Tobari Y.N."/>
            <person name="Tomimura Y."/>
            <person name="Tsolas J.M."/>
            <person name="Valente V.L."/>
            <person name="Venter E."/>
            <person name="Venter J.C."/>
            <person name="Vicario S."/>
            <person name="Vieira F.G."/>
            <person name="Vilella A.J."/>
            <person name="Villasante A."/>
            <person name="Walenz B."/>
            <person name="Wang J."/>
            <person name="Wasserman M."/>
            <person name="Watts T."/>
            <person name="Wilson D."/>
            <person name="Wilson R.K."/>
            <person name="Wing R.A."/>
            <person name="Wolfner M.F."/>
            <person name="Wong A."/>
            <person name="Wong G.K."/>
            <person name="Wu C.I."/>
            <person name="Wu G."/>
            <person name="Yamamoto D."/>
            <person name="Yang H.P."/>
            <person name="Yang S.P."/>
            <person name="Yorke J.A."/>
            <person name="Yoshida K."/>
            <person name="Zdobnov E."/>
            <person name="Zhang P."/>
            <person name="Zhang Y."/>
            <person name="Zimin A.V."/>
            <person name="Baldwin J."/>
            <person name="Abdouelleil A."/>
            <person name="Abdulkadir J."/>
            <person name="Abebe A."/>
            <person name="Abera B."/>
            <person name="Abreu J."/>
            <person name="Acer S.C."/>
            <person name="Aftuck L."/>
            <person name="Alexander A."/>
            <person name="An P."/>
            <person name="Anderson E."/>
            <person name="Anderson S."/>
            <person name="Arachi H."/>
            <person name="Azer M."/>
            <person name="Bachantsang P."/>
            <person name="Barry A."/>
            <person name="Bayul T."/>
            <person name="Berlin A."/>
            <person name="Bessette D."/>
            <person name="Bloom T."/>
            <person name="Blye J."/>
            <person name="Boguslavskiy L."/>
            <person name="Bonnet C."/>
            <person name="Boukhgalter B."/>
            <person name="Bourzgui I."/>
            <person name="Brown A."/>
            <person name="Cahill P."/>
            <person name="Channer S."/>
            <person name="Cheshatsang Y."/>
            <person name="Chuda L."/>
            <person name="Citroen M."/>
            <person name="Collymore A."/>
            <person name="Cooke P."/>
            <person name="Costello M."/>
            <person name="D'Aco K."/>
            <person name="Daza R."/>
            <person name="De Haan G."/>
            <person name="DeGray S."/>
            <person name="DeMaso C."/>
            <person name="Dhargay N."/>
            <person name="Dooley K."/>
            <person name="Dooley E."/>
            <person name="Doricent M."/>
            <person name="Dorje P."/>
            <person name="Dorjee K."/>
            <person name="Dupes A."/>
            <person name="Elong R."/>
            <person name="Falk J."/>
            <person name="Farina A."/>
            <person name="Faro S."/>
            <person name="Ferguson D."/>
            <person name="Fisher S."/>
            <person name="Foley C.D."/>
            <person name="Franke A."/>
            <person name="Friedrich D."/>
            <person name="Gadbois L."/>
            <person name="Gearin G."/>
            <person name="Gearin C.R."/>
            <person name="Giannoukos G."/>
            <person name="Goode T."/>
            <person name="Graham J."/>
            <person name="Grandbois E."/>
            <person name="Grewal S."/>
            <person name="Gyaltsen K."/>
            <person name="Hafez N."/>
            <person name="Hagos B."/>
            <person name="Hall J."/>
            <person name="Henson C."/>
            <person name="Hollinger A."/>
            <person name="Honan T."/>
            <person name="Huard M.D."/>
            <person name="Hughes L."/>
            <person name="Hurhula B."/>
            <person name="Husby M.E."/>
            <person name="Kamat A."/>
            <person name="Kanga B."/>
            <person name="Kashin S."/>
            <person name="Khazanovich D."/>
            <person name="Kisner P."/>
            <person name="Lance K."/>
            <person name="Lara M."/>
            <person name="Lee W."/>
            <person name="Lennon N."/>
            <person name="Letendre F."/>
            <person name="LeVine R."/>
            <person name="Lipovsky A."/>
            <person name="Liu X."/>
            <person name="Liu J."/>
            <person name="Liu S."/>
            <person name="Lokyitsang T."/>
            <person name="Lokyitsang Y."/>
            <person name="Lubonja R."/>
            <person name="Lui A."/>
            <person name="MacDonald P."/>
            <person name="Magnisalis V."/>
            <person name="Maru K."/>
            <person name="Matthews C."/>
            <person name="McCusker W."/>
            <person name="McDonough S."/>
            <person name="Mehta T."/>
            <person name="Meldrim J."/>
            <person name="Meneus L."/>
            <person name="Mihai O."/>
            <person name="Mihalev A."/>
            <person name="Mihova T."/>
            <person name="Mittelman R."/>
            <person name="Mlenga V."/>
            <person name="Montmayeur A."/>
            <person name="Mulrain L."/>
            <person name="Navidi A."/>
            <person name="Naylor J."/>
            <person name="Negash T."/>
            <person name="Nguyen T."/>
            <person name="Nguyen N."/>
            <person name="Nicol R."/>
            <person name="Norbu C."/>
            <person name="Norbu N."/>
            <person name="Novod N."/>
            <person name="O'Neill B."/>
            <person name="Osman S."/>
            <person name="Markiewicz E."/>
            <person name="Oyono O.L."/>
            <person name="Patti C."/>
            <person name="Phunkhang P."/>
            <person name="Pierre F."/>
            <person name="Priest M."/>
            <person name="Raghuraman S."/>
            <person name="Rege F."/>
            <person name="Reyes R."/>
            <person name="Rise C."/>
            <person name="Rogov P."/>
            <person name="Ross K."/>
            <person name="Ryan E."/>
            <person name="Settipalli S."/>
            <person name="Shea T."/>
            <person name="Sherpa N."/>
            <person name="Shi L."/>
            <person name="Shih D."/>
            <person name="Sparrow T."/>
            <person name="Spaulding J."/>
            <person name="Stalker J."/>
            <person name="Stange-Thomann N."/>
            <person name="Stavropoulos S."/>
            <person name="Stone C."/>
            <person name="Strader C."/>
            <person name="Tesfaye S."/>
            <person name="Thomson T."/>
            <person name="Thoulutsang Y."/>
            <person name="Thoulutsang D."/>
            <person name="Topham K."/>
            <person name="Topping I."/>
            <person name="Tsamla T."/>
            <person name="Vassiliev H."/>
            <person name="Vo A."/>
            <person name="Wangchuk T."/>
            <person name="Wangdi T."/>
            <person name="Weiand M."/>
            <person name="Wilkinson J."/>
            <person name="Wilson A."/>
            <person name="Yadav S."/>
            <person name="Young G."/>
            <person name="Yu Q."/>
            <person name="Zembek L."/>
            <person name="Zhong D."/>
            <person name="Zimmer A."/>
            <person name="Zwirko Z."/>
            <person name="Jaffe D.B."/>
            <person name="Alvarez P."/>
            <person name="Brockman W."/>
            <person name="Butler J."/>
            <person name="Chin C."/>
            <person name="Gnerre S."/>
            <person name="Grabherr M."/>
            <person name="Kleber M."/>
            <person name="Mauceli E."/>
            <person name="MacCallum I."/>
        </authorList>
    </citation>
    <scope>NUCLEOTIDE SEQUENCE [LARGE SCALE GENOMIC DNA]</scope>
    <source>
        <strain evidence="10">Tucson 15287-2541.00</strain>
    </source>
</reference>
<dbReference type="EMBL" id="CH916367">
    <property type="protein sequence ID" value="EDW02211.1"/>
    <property type="molecule type" value="Genomic_DNA"/>
</dbReference>
<evidence type="ECO:0000256" key="1">
    <source>
        <dbReference type="ARBA" id="ARBA00004123"/>
    </source>
</evidence>
<keyword evidence="4" id="KW-0498">Mitosis</keyword>
<evidence type="ECO:0000256" key="5">
    <source>
        <dbReference type="ARBA" id="ARBA00023242"/>
    </source>
</evidence>
<name>B4J7Y1_DROGR</name>
<comment type="subcellular location">
    <subcellularLocation>
        <location evidence="1">Nucleus</location>
    </subcellularLocation>
</comment>
<dbReference type="GO" id="GO:0051315">
    <property type="term" value="P:attachment of mitotic spindle microtubules to kinetochore"/>
    <property type="evidence" value="ECO:0007669"/>
    <property type="project" value="EnsemblMetazoa"/>
</dbReference>
<evidence type="ECO:0000313" key="10">
    <source>
        <dbReference type="Proteomes" id="UP000001070"/>
    </source>
</evidence>
<dbReference type="OMA" id="YKLDFMP"/>
<keyword evidence="3" id="KW-0132">Cell division</keyword>
<evidence type="ECO:0000256" key="3">
    <source>
        <dbReference type="ARBA" id="ARBA00022618"/>
    </source>
</evidence>
<feature type="coiled-coil region" evidence="7">
    <location>
        <begin position="387"/>
        <end position="414"/>
    </location>
</feature>
<keyword evidence="6" id="KW-0131">Cell cycle</keyword>
<dbReference type="PhylomeDB" id="B4J7Y1"/>
<keyword evidence="7" id="KW-0175">Coiled coil</keyword>
<keyword evidence="5" id="KW-0539">Nucleus</keyword>
<sequence>MDDIRSSLDNIMERFNDSITHSAPKKLSFDRLSMSFTEDSVRVPKKRRIDNSLDNSSHNVSFNLSCTSQNNSFNDPMGPWQTRKLRAELIETNAIISQLQEQLGQQTKEQRAQLELAESKSEALKRQCDYTSARLLEMEQQLKVLHKREHTARQEANTACAELAQQRTKYETALNRAEQEKLQREEDARQVQHCISNELGEYKRISERAELQLQATQTELERIRVRHDEYKASAAKYEQLHADYQLQEQSLSTANARIKELEYEIESYADWKEVTKTSQARLLSVPELQAEVDRLRTHNKHLNTLIGEKLLLEEQVHDYKTRLDREEGARAEAAALQVKLTHVEQELKEWVKVAQDHCLANTLVSPMALRTRIEQLLQADIIRAAEKGHSESEAKQLQSKLRELEQKCAVYLKNFDDMNIVLKRHKSLRERLQRKLMIVCKERDFYKQLLENFDKDLTNSTNATHTADMTNDMQIRYRVEVLERTLTGYKEMCSTLEREMQAMRQHESLSDPTPGEFGYESVKKELDTLRMENERLRRRKDELELELEHRCLRGDFNMGNYKVLHLTENPAADAYEATKNIVEKLQAEIERLKRRNRKLEEESNEQTQSRFNETCSSGGAGGGMTMNFKEFNQLRAELESANGKMKKMKECFKAASKEFRDVCYMLLGYRIDRVGPNSHYRISSMYAESPDDYLSISVNESNCLALLESPYSQTLKPAIDQQLAANNSFPAFFAALTLELFQRATVTIT</sequence>
<evidence type="ECO:0000313" key="9">
    <source>
        <dbReference type="EMBL" id="EDW02211.1"/>
    </source>
</evidence>
<feature type="coiled-coil region" evidence="7">
    <location>
        <begin position="82"/>
        <end position="264"/>
    </location>
</feature>
<dbReference type="PANTHER" id="PTHR23168">
    <property type="entry name" value="MITOTIC SPINDLE ASSEMBLY CHECKPOINT PROTEIN MAD1 MITOTIC ARREST DEFICIENT-LIKE PROTEIN 1"/>
    <property type="match status" value="1"/>
</dbReference>
<dbReference type="FunCoup" id="B4J7Y1">
    <property type="interactions" value="1494"/>
</dbReference>
<dbReference type="Gene3D" id="3.30.457.60">
    <property type="match status" value="1"/>
</dbReference>
<dbReference type="InParanoid" id="B4J7Y1"/>
<organism evidence="10">
    <name type="scientific">Drosophila grimshawi</name>
    <name type="common">Hawaiian fruit fly</name>
    <name type="synonym">Idiomyia grimshawi</name>
    <dbReference type="NCBI Taxonomy" id="7222"/>
    <lineage>
        <taxon>Eukaryota</taxon>
        <taxon>Metazoa</taxon>
        <taxon>Ecdysozoa</taxon>
        <taxon>Arthropoda</taxon>
        <taxon>Hexapoda</taxon>
        <taxon>Insecta</taxon>
        <taxon>Pterygota</taxon>
        <taxon>Neoptera</taxon>
        <taxon>Endopterygota</taxon>
        <taxon>Diptera</taxon>
        <taxon>Brachycera</taxon>
        <taxon>Muscomorpha</taxon>
        <taxon>Ephydroidea</taxon>
        <taxon>Drosophilidae</taxon>
        <taxon>Drosophila</taxon>
        <taxon>Hawaiian Drosophila</taxon>
    </lineage>
</organism>
<evidence type="ECO:0000256" key="4">
    <source>
        <dbReference type="ARBA" id="ARBA00022776"/>
    </source>
</evidence>
<dbReference type="GO" id="GO:0005635">
    <property type="term" value="C:nuclear envelope"/>
    <property type="evidence" value="ECO:0007669"/>
    <property type="project" value="EnsemblMetazoa"/>
</dbReference>
<dbReference type="GO" id="GO:0005654">
    <property type="term" value="C:nucleoplasm"/>
    <property type="evidence" value="ECO:0007669"/>
    <property type="project" value="EnsemblMetazoa"/>
</dbReference>
<evidence type="ECO:0000256" key="2">
    <source>
        <dbReference type="ARBA" id="ARBA00008029"/>
    </source>
</evidence>
<dbReference type="SUPFAM" id="SSF75704">
    <property type="entry name" value="Mitotic arrest deficient-like 1, Mad1"/>
    <property type="match status" value="1"/>
</dbReference>
<dbReference type="InterPro" id="IPR008672">
    <property type="entry name" value="Mad1"/>
</dbReference>
<dbReference type="GO" id="GO:0000776">
    <property type="term" value="C:kinetochore"/>
    <property type="evidence" value="ECO:0007669"/>
    <property type="project" value="EnsemblMetazoa"/>
</dbReference>
<feature type="region of interest" description="Disordered" evidence="8">
    <location>
        <begin position="596"/>
        <end position="621"/>
    </location>
</feature>